<evidence type="ECO:0000313" key="10">
    <source>
        <dbReference type="EMBL" id="CAF4082545.1"/>
    </source>
</evidence>
<evidence type="ECO:0000313" key="9">
    <source>
        <dbReference type="EMBL" id="CAF4056834.1"/>
    </source>
</evidence>
<dbReference type="EMBL" id="CAJOBF010002801">
    <property type="protein sequence ID" value="CAF4056834.1"/>
    <property type="molecule type" value="Genomic_DNA"/>
</dbReference>
<evidence type="ECO:0000313" key="3">
    <source>
        <dbReference type="EMBL" id="CAF1634777.1"/>
    </source>
</evidence>
<reference evidence="5" key="1">
    <citation type="submission" date="2021-02" db="EMBL/GenBank/DDBJ databases">
        <authorList>
            <person name="Nowell W R."/>
        </authorList>
    </citation>
    <scope>NUCLEOTIDE SEQUENCE</scope>
</reference>
<evidence type="ECO:0000313" key="4">
    <source>
        <dbReference type="EMBL" id="CAF2048739.1"/>
    </source>
</evidence>
<protein>
    <submittedName>
        <fullName evidence="5">Uncharacterized protein</fullName>
    </submittedName>
</protein>
<dbReference type="Proteomes" id="UP000676336">
    <property type="component" value="Unassembled WGS sequence"/>
</dbReference>
<dbReference type="Proteomes" id="UP000663866">
    <property type="component" value="Unassembled WGS sequence"/>
</dbReference>
<dbReference type="Proteomes" id="UP000663887">
    <property type="component" value="Unassembled WGS sequence"/>
</dbReference>
<evidence type="ECO:0000313" key="7">
    <source>
        <dbReference type="EMBL" id="CAF3785485.1"/>
    </source>
</evidence>
<dbReference type="OrthoDB" id="6110468at2759"/>
<evidence type="ECO:0000313" key="8">
    <source>
        <dbReference type="EMBL" id="CAF4006987.1"/>
    </source>
</evidence>
<dbReference type="Proteomes" id="UP000663855">
    <property type="component" value="Unassembled WGS sequence"/>
</dbReference>
<name>A0A816PZ82_9BILA</name>
<dbReference type="Proteomes" id="UP000663834">
    <property type="component" value="Unassembled WGS sequence"/>
</dbReference>
<proteinExistence type="predicted"/>
<dbReference type="Proteomes" id="UP000663842">
    <property type="component" value="Unassembled WGS sequence"/>
</dbReference>
<dbReference type="AlphaFoldDB" id="A0A816PZ82"/>
<dbReference type="EMBL" id="CAJNRG010002550">
    <property type="protein sequence ID" value="CAF2048739.1"/>
    <property type="molecule type" value="Genomic_DNA"/>
</dbReference>
<dbReference type="EMBL" id="CAJNOV010006103">
    <property type="protein sequence ID" value="CAF1236225.1"/>
    <property type="molecule type" value="Genomic_DNA"/>
</dbReference>
<comment type="caution">
    <text evidence="5">The sequence shown here is derived from an EMBL/GenBank/DDBJ whole genome shotgun (WGS) entry which is preliminary data.</text>
</comment>
<dbReference type="EMBL" id="CAJOBH010000363">
    <property type="protein sequence ID" value="CAF3785485.1"/>
    <property type="molecule type" value="Genomic_DNA"/>
</dbReference>
<feature type="compositionally biased region" description="Polar residues" evidence="1">
    <location>
        <begin position="64"/>
        <end position="85"/>
    </location>
</feature>
<sequence length="305" mass="33744">MNTILSSESANWLLPSYSTTLKATIPNYEESLPNRVNKEGISNYIKNRGTLSFGESAAGGRRMSVSTSTLTQPISSRRDSISTPSPKVLGSEATRNYTRDRTSTPNLIYGDLDPPNPHHQLRVKREGRANYEKNQNSQMKSLLESYGKLPLPSQPIPHTQGEIATNLYYAHREGKMSSILSNYGKSAASPRRVPNVKGDAAEVNLQKGYGNAQILQHSIDYRPPTAEPHIKGIHAQLNYDMGQGGRVDKLLHEYGNLPQSARIQPKVKFGGVQNLVKGQGDAMRKTISQCPPSNRYRERAQSVQS</sequence>
<evidence type="ECO:0000256" key="1">
    <source>
        <dbReference type="SAM" id="MobiDB-lite"/>
    </source>
</evidence>
<dbReference type="Proteomes" id="UP000663856">
    <property type="component" value="Unassembled WGS sequence"/>
</dbReference>
<dbReference type="Proteomes" id="UP000681720">
    <property type="component" value="Unassembled WGS sequence"/>
</dbReference>
<dbReference type="EMBL" id="CAJOBJ010007295">
    <property type="protein sequence ID" value="CAF4082545.1"/>
    <property type="molecule type" value="Genomic_DNA"/>
</dbReference>
<evidence type="ECO:0000313" key="5">
    <source>
        <dbReference type="EMBL" id="CAF2053522.1"/>
    </source>
</evidence>
<dbReference type="EMBL" id="CAJOBI010009660">
    <property type="protein sequence ID" value="CAF4143145.1"/>
    <property type="molecule type" value="Genomic_DNA"/>
</dbReference>
<feature type="compositionally biased region" description="Basic and acidic residues" evidence="1">
    <location>
        <begin position="295"/>
        <end position="305"/>
    </location>
</feature>
<evidence type="ECO:0000313" key="2">
    <source>
        <dbReference type="EMBL" id="CAF1236225.1"/>
    </source>
</evidence>
<evidence type="ECO:0000313" key="11">
    <source>
        <dbReference type="EMBL" id="CAF4143145.1"/>
    </source>
</evidence>
<feature type="region of interest" description="Disordered" evidence="1">
    <location>
        <begin position="285"/>
        <end position="305"/>
    </location>
</feature>
<dbReference type="EMBL" id="CAJNRE010006290">
    <property type="protein sequence ID" value="CAF2053522.1"/>
    <property type="molecule type" value="Genomic_DNA"/>
</dbReference>
<evidence type="ECO:0000313" key="6">
    <source>
        <dbReference type="EMBL" id="CAF2117670.1"/>
    </source>
</evidence>
<dbReference type="Proteomes" id="UP000681967">
    <property type="component" value="Unassembled WGS sequence"/>
</dbReference>
<dbReference type="EMBL" id="CAJOBG010002442">
    <property type="protein sequence ID" value="CAF4006987.1"/>
    <property type="molecule type" value="Genomic_DNA"/>
</dbReference>
<dbReference type="EMBL" id="CAJNOW010014724">
    <property type="protein sequence ID" value="CAF1634777.1"/>
    <property type="molecule type" value="Genomic_DNA"/>
</dbReference>
<dbReference type="EMBL" id="CAJNRF010010171">
    <property type="protein sequence ID" value="CAF2117670.1"/>
    <property type="molecule type" value="Genomic_DNA"/>
</dbReference>
<feature type="region of interest" description="Disordered" evidence="1">
    <location>
        <begin position="56"/>
        <end position="117"/>
    </location>
</feature>
<keyword evidence="13" id="KW-1185">Reference proteome</keyword>
<dbReference type="Proteomes" id="UP000663824">
    <property type="component" value="Unassembled WGS sequence"/>
</dbReference>
<organism evidence="5 12">
    <name type="scientific">Rotaria magnacalcarata</name>
    <dbReference type="NCBI Taxonomy" id="392030"/>
    <lineage>
        <taxon>Eukaryota</taxon>
        <taxon>Metazoa</taxon>
        <taxon>Spiralia</taxon>
        <taxon>Gnathifera</taxon>
        <taxon>Rotifera</taxon>
        <taxon>Eurotatoria</taxon>
        <taxon>Bdelloidea</taxon>
        <taxon>Philodinida</taxon>
        <taxon>Philodinidae</taxon>
        <taxon>Rotaria</taxon>
    </lineage>
</organism>
<evidence type="ECO:0000313" key="13">
    <source>
        <dbReference type="Proteomes" id="UP000663866"/>
    </source>
</evidence>
<evidence type="ECO:0000313" key="12">
    <source>
        <dbReference type="Proteomes" id="UP000663824"/>
    </source>
</evidence>
<accession>A0A816PZ82</accession>
<gene>
    <name evidence="7" type="ORF">BYL167_LOCUS2158</name>
    <name evidence="2" type="ORF">CJN711_LOCUS13757</name>
    <name evidence="10" type="ORF">GIL414_LOCUS16153</name>
    <name evidence="3" type="ORF">KQP761_LOCUS26859</name>
    <name evidence="5" type="ORF">MBJ925_LOCUS13608</name>
    <name evidence="8" type="ORF">OVN521_LOCUS15387</name>
    <name evidence="11" type="ORF">SMN809_LOCUS19356</name>
    <name evidence="9" type="ORF">UXM345_LOCUS19579</name>
    <name evidence="6" type="ORF">WKI299_LOCUS23653</name>
    <name evidence="4" type="ORF">XDN619_LOCUS8134</name>
</gene>